<evidence type="ECO:0000313" key="5">
    <source>
        <dbReference type="Proteomes" id="UP000557772"/>
    </source>
</evidence>
<reference evidence="4 5" key="1">
    <citation type="submission" date="2020-05" db="EMBL/GenBank/DDBJ databases">
        <title>Flexivirga sp. ID2601S isolated from air conditioner.</title>
        <authorList>
            <person name="Kim D.H."/>
        </authorList>
    </citation>
    <scope>NUCLEOTIDE SEQUENCE [LARGE SCALE GENOMIC DNA]</scope>
    <source>
        <strain evidence="4 5">ID2601S</strain>
    </source>
</reference>
<dbReference type="EMBL" id="JABENB010000002">
    <property type="protein sequence ID" value="NNG40499.1"/>
    <property type="molecule type" value="Genomic_DNA"/>
</dbReference>
<evidence type="ECO:0000259" key="3">
    <source>
        <dbReference type="Pfam" id="PF11716"/>
    </source>
</evidence>
<evidence type="ECO:0000256" key="1">
    <source>
        <dbReference type="SAM" id="MobiDB-lite"/>
    </source>
</evidence>
<dbReference type="RefSeq" id="WP_171156829.1">
    <property type="nucleotide sequence ID" value="NZ_JABENB010000002.1"/>
</dbReference>
<keyword evidence="4" id="KW-0413">Isomerase</keyword>
<organism evidence="4 5">
    <name type="scientific">Flexivirga aerilata</name>
    <dbReference type="NCBI Taxonomy" id="1656889"/>
    <lineage>
        <taxon>Bacteria</taxon>
        <taxon>Bacillati</taxon>
        <taxon>Actinomycetota</taxon>
        <taxon>Actinomycetes</taxon>
        <taxon>Micrococcales</taxon>
        <taxon>Dermacoccaceae</taxon>
        <taxon>Flexivirga</taxon>
    </lineage>
</organism>
<keyword evidence="4" id="KW-0670">Pyruvate</keyword>
<dbReference type="InterPro" id="IPR024344">
    <property type="entry name" value="MDMPI_metal-binding"/>
</dbReference>
<evidence type="ECO:0000259" key="2">
    <source>
        <dbReference type="Pfam" id="PF07398"/>
    </source>
</evidence>
<sequence length="265" mass="28942">MTTEPPFRQLITDESARFRAALATAPNRAVPTCPDWSTDDLLWHLTEVQWFWGTIVADDVSDPQTLEHPERPSGRAATLAAFDDASAALRRALADTTPDQRRWMWAQDDALHTAGYIARRQAHEALIHRVDAELTAGGPVGPIDPTLAADGVDEVVRVMYGREHRLLTFAPTEGQVVALVAIDTGRRWPLQLGRETGTDPDSGEQYDDANFRPAPDDATAVATVSGPAADLDLWLWNRPTSAPLHRTGDTDALAALDAILQEGLQ</sequence>
<dbReference type="Pfam" id="PF11716">
    <property type="entry name" value="MDMPI_N"/>
    <property type="match status" value="1"/>
</dbReference>
<accession>A0A849AJE8</accession>
<gene>
    <name evidence="4" type="ORF">HJ588_14615</name>
</gene>
<dbReference type="SUPFAM" id="SSF109854">
    <property type="entry name" value="DinB/YfiT-like putative metalloenzymes"/>
    <property type="match status" value="1"/>
</dbReference>
<dbReference type="GO" id="GO:0046872">
    <property type="term" value="F:metal ion binding"/>
    <property type="evidence" value="ECO:0007669"/>
    <property type="project" value="InterPro"/>
</dbReference>
<keyword evidence="5" id="KW-1185">Reference proteome</keyword>
<dbReference type="InterPro" id="IPR010872">
    <property type="entry name" value="MDMPI_C-term_domain"/>
</dbReference>
<feature type="region of interest" description="Disordered" evidence="1">
    <location>
        <begin position="191"/>
        <end position="212"/>
    </location>
</feature>
<feature type="domain" description="Mycothiol-dependent maleylpyruvate isomerase metal-binding" evidence="3">
    <location>
        <begin position="11"/>
        <end position="132"/>
    </location>
</feature>
<dbReference type="Proteomes" id="UP000557772">
    <property type="component" value="Unassembled WGS sequence"/>
</dbReference>
<protein>
    <submittedName>
        <fullName evidence="4">Maleylpyruvate isomerase family mycothiol-dependent enzyme</fullName>
    </submittedName>
</protein>
<name>A0A849AJE8_9MICO</name>
<dbReference type="InterPro" id="IPR017517">
    <property type="entry name" value="Maleyloyr_isom"/>
</dbReference>
<dbReference type="PANTHER" id="PTHR40758">
    <property type="entry name" value="CONSERVED PROTEIN"/>
    <property type="match status" value="1"/>
</dbReference>
<comment type="caution">
    <text evidence="4">The sequence shown here is derived from an EMBL/GenBank/DDBJ whole genome shotgun (WGS) entry which is preliminary data.</text>
</comment>
<dbReference type="GO" id="GO:0005886">
    <property type="term" value="C:plasma membrane"/>
    <property type="evidence" value="ECO:0007669"/>
    <property type="project" value="TreeGrafter"/>
</dbReference>
<evidence type="ECO:0000313" key="4">
    <source>
        <dbReference type="EMBL" id="NNG40499.1"/>
    </source>
</evidence>
<dbReference type="AlphaFoldDB" id="A0A849AJE8"/>
<dbReference type="Pfam" id="PF07398">
    <property type="entry name" value="MDMPI_C"/>
    <property type="match status" value="1"/>
</dbReference>
<dbReference type="PANTHER" id="PTHR40758:SF1">
    <property type="entry name" value="CONSERVED PROTEIN"/>
    <property type="match status" value="1"/>
</dbReference>
<dbReference type="GO" id="GO:0016853">
    <property type="term" value="F:isomerase activity"/>
    <property type="evidence" value="ECO:0007669"/>
    <property type="project" value="UniProtKB-KW"/>
</dbReference>
<dbReference type="NCBIfam" id="TIGR03083">
    <property type="entry name" value="maleylpyruvate isomerase family mycothiol-dependent enzyme"/>
    <property type="match status" value="1"/>
</dbReference>
<feature type="domain" description="MDMPI C-terminal" evidence="2">
    <location>
        <begin position="147"/>
        <end position="254"/>
    </location>
</feature>
<dbReference type="InterPro" id="IPR034660">
    <property type="entry name" value="DinB/YfiT-like"/>
</dbReference>
<proteinExistence type="predicted"/>